<dbReference type="GO" id="GO:0032993">
    <property type="term" value="C:protein-DNA complex"/>
    <property type="evidence" value="ECO:0007669"/>
    <property type="project" value="TreeGrafter"/>
</dbReference>
<dbReference type="GO" id="GO:0032131">
    <property type="term" value="F:alkylated DNA binding"/>
    <property type="evidence" value="ECO:0007669"/>
    <property type="project" value="TreeGrafter"/>
</dbReference>
<dbReference type="PANTHER" id="PTHR43003">
    <property type="entry name" value="DNA-3-METHYLADENINE GLYCOSYLASE"/>
    <property type="match status" value="1"/>
</dbReference>
<dbReference type="GO" id="GO:0005737">
    <property type="term" value="C:cytoplasm"/>
    <property type="evidence" value="ECO:0007669"/>
    <property type="project" value="TreeGrafter"/>
</dbReference>
<dbReference type="AlphaFoldDB" id="A0A967E7W7"/>
<dbReference type="GO" id="GO:0043916">
    <property type="term" value="F:DNA-7-methylguanine glycosylase activity"/>
    <property type="evidence" value="ECO:0007669"/>
    <property type="project" value="TreeGrafter"/>
</dbReference>
<name>A0A967E7W7_9MICO</name>
<dbReference type="EMBL" id="JAAOIV010000001">
    <property type="protein sequence ID" value="NHN54587.1"/>
    <property type="molecule type" value="Genomic_DNA"/>
</dbReference>
<keyword evidence="1" id="KW-0227">DNA damage</keyword>
<dbReference type="PANTHER" id="PTHR43003:SF6">
    <property type="entry name" value="DNA GLYCOSYLASE"/>
    <property type="match status" value="1"/>
</dbReference>
<protein>
    <submittedName>
        <fullName evidence="3">DNA-3-methyladenine glycosylase 2 family protein</fullName>
    </submittedName>
</protein>
<reference evidence="3" key="1">
    <citation type="submission" date="2020-03" db="EMBL/GenBank/DDBJ databases">
        <title>Draft sequencing of Calidifontibacter sp. DB0510.</title>
        <authorList>
            <person name="Kim D.-U."/>
        </authorList>
    </citation>
    <scope>NUCLEOTIDE SEQUENCE</scope>
    <source>
        <strain evidence="3">DB0510</strain>
    </source>
</reference>
<dbReference type="InterPro" id="IPR051912">
    <property type="entry name" value="Alkylbase_DNA_Glycosylase/TA"/>
</dbReference>
<organism evidence="3 4">
    <name type="scientific">Metallococcus carri</name>
    <dbReference type="NCBI Taxonomy" id="1656884"/>
    <lineage>
        <taxon>Bacteria</taxon>
        <taxon>Bacillati</taxon>
        <taxon>Actinomycetota</taxon>
        <taxon>Actinomycetes</taxon>
        <taxon>Micrococcales</taxon>
        <taxon>Dermacoccaceae</taxon>
        <taxon>Metallococcus</taxon>
    </lineage>
</organism>
<proteinExistence type="predicted"/>
<dbReference type="GO" id="GO:0006285">
    <property type="term" value="P:base-excision repair, AP site formation"/>
    <property type="evidence" value="ECO:0007669"/>
    <property type="project" value="TreeGrafter"/>
</dbReference>
<dbReference type="SUPFAM" id="SSF48150">
    <property type="entry name" value="DNA-glycosylase"/>
    <property type="match status" value="1"/>
</dbReference>
<evidence type="ECO:0000256" key="1">
    <source>
        <dbReference type="ARBA" id="ARBA00022763"/>
    </source>
</evidence>
<evidence type="ECO:0000313" key="4">
    <source>
        <dbReference type="Proteomes" id="UP000744769"/>
    </source>
</evidence>
<evidence type="ECO:0000256" key="2">
    <source>
        <dbReference type="ARBA" id="ARBA00023204"/>
    </source>
</evidence>
<keyword evidence="2" id="KW-0234">DNA repair</keyword>
<evidence type="ECO:0000313" key="3">
    <source>
        <dbReference type="EMBL" id="NHN54587.1"/>
    </source>
</evidence>
<sequence length="300" mass="32753">METTWSPGRPVPIRLILGALRHGGGDPTWRADDDGVWRACVTPDGAGTLNLREHRDGVRARAWGAGAAWLLAGLPELLGGSDDPTGFTIRHDVLREPARRHTHWRVCRSRLVIDSLVPAIIEQRVTGVQAFGAYRQLVRRFGAPAPGPGADRGLMTPPSAADWKRIPSWEWLRAGVDPARSRTIMRAVDAAAALERAVDLPREQAWARLRSVPGVGLWTAAETAQRALGDADAVSFGDYHVAKDIGWALTGAPVDDVEMARLLEPYAGHRFRVQFLVSAGGLHRPRRGPRITLPGHLPVR</sequence>
<dbReference type="GO" id="GO:0006307">
    <property type="term" value="P:DNA alkylation repair"/>
    <property type="evidence" value="ECO:0007669"/>
    <property type="project" value="TreeGrafter"/>
</dbReference>
<dbReference type="Gene3D" id="1.10.340.30">
    <property type="entry name" value="Hypothetical protein, domain 2"/>
    <property type="match status" value="1"/>
</dbReference>
<gene>
    <name evidence="3" type="ORF">G9U51_02180</name>
</gene>
<comment type="caution">
    <text evidence="3">The sequence shown here is derived from an EMBL/GenBank/DDBJ whole genome shotgun (WGS) entry which is preliminary data.</text>
</comment>
<dbReference type="Proteomes" id="UP000744769">
    <property type="component" value="Unassembled WGS sequence"/>
</dbReference>
<keyword evidence="4" id="KW-1185">Reference proteome</keyword>
<dbReference type="InterPro" id="IPR011257">
    <property type="entry name" value="DNA_glycosylase"/>
</dbReference>
<dbReference type="GO" id="GO:0008725">
    <property type="term" value="F:DNA-3-methyladenine glycosylase activity"/>
    <property type="evidence" value="ECO:0007669"/>
    <property type="project" value="TreeGrafter"/>
</dbReference>
<accession>A0A967E7W7</accession>